<feature type="chain" id="PRO_5046275455" description="PEP-CTERM protein-sorting domain-containing protein" evidence="2">
    <location>
        <begin position="25"/>
        <end position="177"/>
    </location>
</feature>
<organism evidence="3 4">
    <name type="scientific">Dongia rigui</name>
    <dbReference type="NCBI Taxonomy" id="940149"/>
    <lineage>
        <taxon>Bacteria</taxon>
        <taxon>Pseudomonadati</taxon>
        <taxon>Pseudomonadota</taxon>
        <taxon>Alphaproteobacteria</taxon>
        <taxon>Rhodospirillales</taxon>
        <taxon>Dongiaceae</taxon>
        <taxon>Dongia</taxon>
    </lineage>
</organism>
<feature type="transmembrane region" description="Helical" evidence="1">
    <location>
        <begin position="149"/>
        <end position="168"/>
    </location>
</feature>
<dbReference type="EMBL" id="JAXCLX010000002">
    <property type="protein sequence ID" value="MDY0872566.1"/>
    <property type="molecule type" value="Genomic_DNA"/>
</dbReference>
<evidence type="ECO:0000256" key="1">
    <source>
        <dbReference type="SAM" id="Phobius"/>
    </source>
</evidence>
<sequence>MKKIIALLFAAGLSLGVAHTPAKASNFDLGALSADTSGFVANFGSNITTFTDTIAFSLAGVSNALVGSIEDLNNIFGQVVDSFNFSLDLFKVGDDTTLGHYTDATGTGISFNYADLAAGDYFFRITGDSSPKGNAYNYHFNVKVTETPIPPALLLFGTALGGMGFAAYRKRKAAAQA</sequence>
<comment type="caution">
    <text evidence="3">The sequence shown here is derived from an EMBL/GenBank/DDBJ whole genome shotgun (WGS) entry which is preliminary data.</text>
</comment>
<protein>
    <recommendedName>
        <fullName evidence="5">PEP-CTERM protein-sorting domain-containing protein</fullName>
    </recommendedName>
</protein>
<keyword evidence="4" id="KW-1185">Reference proteome</keyword>
<dbReference type="Proteomes" id="UP001271769">
    <property type="component" value="Unassembled WGS sequence"/>
</dbReference>
<evidence type="ECO:0000313" key="3">
    <source>
        <dbReference type="EMBL" id="MDY0872566.1"/>
    </source>
</evidence>
<evidence type="ECO:0008006" key="5">
    <source>
        <dbReference type="Google" id="ProtNLM"/>
    </source>
</evidence>
<reference evidence="3 4" key="1">
    <citation type="journal article" date="2013" name="Antonie Van Leeuwenhoek">
        <title>Dongia rigui sp. nov., isolated from freshwater of a large wetland in Korea.</title>
        <authorList>
            <person name="Baik K.S."/>
            <person name="Hwang Y.M."/>
            <person name="Choi J.S."/>
            <person name="Kwon J."/>
            <person name="Seong C.N."/>
        </authorList>
    </citation>
    <scope>NUCLEOTIDE SEQUENCE [LARGE SCALE GENOMIC DNA]</scope>
    <source>
        <strain evidence="3 4">04SU4-P</strain>
    </source>
</reference>
<keyword evidence="1" id="KW-1133">Transmembrane helix</keyword>
<keyword evidence="1" id="KW-0472">Membrane</keyword>
<accession>A0ABU5E166</accession>
<feature type="signal peptide" evidence="2">
    <location>
        <begin position="1"/>
        <end position="24"/>
    </location>
</feature>
<dbReference type="RefSeq" id="WP_320501042.1">
    <property type="nucleotide sequence ID" value="NZ_JAXCLX010000002.1"/>
</dbReference>
<proteinExistence type="predicted"/>
<evidence type="ECO:0000313" key="4">
    <source>
        <dbReference type="Proteomes" id="UP001271769"/>
    </source>
</evidence>
<keyword evidence="1" id="KW-0812">Transmembrane</keyword>
<name>A0ABU5E166_9PROT</name>
<keyword evidence="2" id="KW-0732">Signal</keyword>
<gene>
    <name evidence="3" type="ORF">SMD31_11550</name>
</gene>
<evidence type="ECO:0000256" key="2">
    <source>
        <dbReference type="SAM" id="SignalP"/>
    </source>
</evidence>